<feature type="domain" description="Solute-binding protein family 5" evidence="4">
    <location>
        <begin position="66"/>
        <end position="425"/>
    </location>
</feature>
<evidence type="ECO:0000256" key="1">
    <source>
        <dbReference type="ARBA" id="ARBA00022856"/>
    </source>
</evidence>
<dbReference type="GO" id="GO:0015833">
    <property type="term" value="P:peptide transport"/>
    <property type="evidence" value="ECO:0007669"/>
    <property type="project" value="UniProtKB-KW"/>
</dbReference>
<proteinExistence type="predicted"/>
<evidence type="ECO:0000256" key="3">
    <source>
        <dbReference type="SAM" id="SignalP"/>
    </source>
</evidence>
<gene>
    <name evidence="5" type="ORF">IQ22_03387</name>
</gene>
<dbReference type="SUPFAM" id="SSF53850">
    <property type="entry name" value="Periplasmic binding protein-like II"/>
    <property type="match status" value="1"/>
</dbReference>
<dbReference type="PROSITE" id="PS51257">
    <property type="entry name" value="PROKAR_LIPOPROTEIN"/>
    <property type="match status" value="1"/>
</dbReference>
<name>A0A562Q796_9PSED</name>
<dbReference type="GO" id="GO:0015031">
    <property type="term" value="P:protein transport"/>
    <property type="evidence" value="ECO:0007669"/>
    <property type="project" value="UniProtKB-KW"/>
</dbReference>
<dbReference type="Pfam" id="PF00496">
    <property type="entry name" value="SBP_bac_5"/>
    <property type="match status" value="1"/>
</dbReference>
<evidence type="ECO:0000256" key="2">
    <source>
        <dbReference type="ARBA" id="ARBA00022927"/>
    </source>
</evidence>
<keyword evidence="1" id="KW-0571">Peptide transport</keyword>
<dbReference type="InterPro" id="IPR000914">
    <property type="entry name" value="SBP_5_dom"/>
</dbReference>
<sequence>MKLQVFLGAFALAVGLIACTPNQNPDVLTLGGPFEFTSQDPARDGYVYTRLQIAESLLEVNDNGELLPGLAQTWDMSPNGLTWRFSLRENVRFHDGTPLTAEAVVNALNMALRKPGVIQSAAIESVNVEDALTVAVHLRAPYRRLGAVMAHYSTAILSPASYREDANVAWMQGTGPYKLVGFDPPHRIQATRFEEYWGKQATIPNVVYLTGHRAESRALQVMAGQTDIIYTLDPASLNLLRRQDNVRVYSDTIPRTIQIKVNASHPFMAERNTRLAMSLSLDRQGLSEKIIRVPGGEANQLVPPSLAEWHINDLPPIKQDIVRARGLLAEEGWLPGADGILERDGKRFQVSLITYADRPELYVVATAIQAQLRAIGIDVDVSIVNSSGIASGHHDGSLELALVARNYGNIADPLGLLIADYGNHGNGDWGGMGWHNDELPAVLEQLKSERDPVLYREKAQRAAHILAEEIPVIPVLFYTQQTAVSSRVQGFSFDPYERNYRLSEMSFAQP</sequence>
<keyword evidence="2" id="KW-0653">Protein transport</keyword>
<keyword evidence="6" id="KW-1185">Reference proteome</keyword>
<dbReference type="Proteomes" id="UP000316905">
    <property type="component" value="Unassembled WGS sequence"/>
</dbReference>
<dbReference type="AlphaFoldDB" id="A0A562Q796"/>
<dbReference type="Gene3D" id="3.10.105.10">
    <property type="entry name" value="Dipeptide-binding Protein, Domain 3"/>
    <property type="match status" value="1"/>
</dbReference>
<feature type="chain" id="PRO_5022099099" evidence="3">
    <location>
        <begin position="19"/>
        <end position="510"/>
    </location>
</feature>
<dbReference type="PANTHER" id="PTHR30290">
    <property type="entry name" value="PERIPLASMIC BINDING COMPONENT OF ABC TRANSPORTER"/>
    <property type="match status" value="1"/>
</dbReference>
<keyword evidence="3" id="KW-0732">Signal</keyword>
<evidence type="ECO:0000259" key="4">
    <source>
        <dbReference type="Pfam" id="PF00496"/>
    </source>
</evidence>
<protein>
    <submittedName>
        <fullName evidence="5">Peptide/nickel transport system substrate-binding protein</fullName>
    </submittedName>
</protein>
<dbReference type="PIRSF" id="PIRSF002741">
    <property type="entry name" value="MppA"/>
    <property type="match status" value="1"/>
</dbReference>
<dbReference type="CDD" id="cd08490">
    <property type="entry name" value="PBP2_NikA_DppA_OppA_like_3"/>
    <property type="match status" value="1"/>
</dbReference>
<reference evidence="5 6" key="1">
    <citation type="journal article" date="2015" name="Stand. Genomic Sci.">
        <title>Genomic Encyclopedia of Bacterial and Archaeal Type Strains, Phase III: the genomes of soil and plant-associated and newly described type strains.</title>
        <authorList>
            <person name="Whitman W.B."/>
            <person name="Woyke T."/>
            <person name="Klenk H.P."/>
            <person name="Zhou Y."/>
            <person name="Lilburn T.G."/>
            <person name="Beck B.J."/>
            <person name="De Vos P."/>
            <person name="Vandamme P."/>
            <person name="Eisen J.A."/>
            <person name="Garrity G."/>
            <person name="Hugenholtz P."/>
            <person name="Kyrpides N.C."/>
        </authorList>
    </citation>
    <scope>NUCLEOTIDE SEQUENCE [LARGE SCALE GENOMIC DNA]</scope>
    <source>
        <strain evidence="5 6">CGMCC 1.6858</strain>
    </source>
</reference>
<dbReference type="GO" id="GO:0043190">
    <property type="term" value="C:ATP-binding cassette (ABC) transporter complex"/>
    <property type="evidence" value="ECO:0007669"/>
    <property type="project" value="InterPro"/>
</dbReference>
<keyword evidence="2" id="KW-0813">Transport</keyword>
<evidence type="ECO:0000313" key="6">
    <source>
        <dbReference type="Proteomes" id="UP000316905"/>
    </source>
</evidence>
<evidence type="ECO:0000313" key="5">
    <source>
        <dbReference type="EMBL" id="TWI52617.1"/>
    </source>
</evidence>
<dbReference type="PANTHER" id="PTHR30290:SF83">
    <property type="entry name" value="ABC TRANSPORTER SUBSTRATE-BINDING PROTEIN"/>
    <property type="match status" value="1"/>
</dbReference>
<organism evidence="5 6">
    <name type="scientific">Pseudomonas duriflava</name>
    <dbReference type="NCBI Taxonomy" id="459528"/>
    <lineage>
        <taxon>Bacteria</taxon>
        <taxon>Pseudomonadati</taxon>
        <taxon>Pseudomonadota</taxon>
        <taxon>Gammaproteobacteria</taxon>
        <taxon>Pseudomonadales</taxon>
        <taxon>Pseudomonadaceae</taxon>
        <taxon>Pseudomonas</taxon>
    </lineage>
</organism>
<dbReference type="GO" id="GO:0030288">
    <property type="term" value="C:outer membrane-bounded periplasmic space"/>
    <property type="evidence" value="ECO:0007669"/>
    <property type="project" value="UniProtKB-ARBA"/>
</dbReference>
<dbReference type="RefSeq" id="WP_244309220.1">
    <property type="nucleotide sequence ID" value="NZ_VLKY01000011.1"/>
</dbReference>
<dbReference type="GO" id="GO:1904680">
    <property type="term" value="F:peptide transmembrane transporter activity"/>
    <property type="evidence" value="ECO:0007669"/>
    <property type="project" value="TreeGrafter"/>
</dbReference>
<comment type="caution">
    <text evidence="5">The sequence shown here is derived from an EMBL/GenBank/DDBJ whole genome shotgun (WGS) entry which is preliminary data.</text>
</comment>
<accession>A0A562Q796</accession>
<dbReference type="Gene3D" id="3.40.190.10">
    <property type="entry name" value="Periplasmic binding protein-like II"/>
    <property type="match status" value="1"/>
</dbReference>
<feature type="signal peptide" evidence="3">
    <location>
        <begin position="1"/>
        <end position="18"/>
    </location>
</feature>
<dbReference type="EMBL" id="VLKY01000011">
    <property type="protein sequence ID" value="TWI52617.1"/>
    <property type="molecule type" value="Genomic_DNA"/>
</dbReference>
<dbReference type="InterPro" id="IPR039424">
    <property type="entry name" value="SBP_5"/>
</dbReference>
<dbReference type="InterPro" id="IPR030678">
    <property type="entry name" value="Peptide/Ni-bd"/>
</dbReference>